<dbReference type="InterPro" id="IPR041679">
    <property type="entry name" value="DNA2/NAM7-like_C"/>
</dbReference>
<accession>A0A074KXU0</accession>
<dbReference type="PANTHER" id="PTHR43788">
    <property type="entry name" value="DNA2/NAM7 HELICASE FAMILY MEMBER"/>
    <property type="match status" value="1"/>
</dbReference>
<reference evidence="8 9" key="1">
    <citation type="submission" date="2014-04" db="EMBL/GenBank/DDBJ databases">
        <title>Characterization and application of a salt tolerant electro-active bacterium.</title>
        <authorList>
            <person name="Yang L."/>
            <person name="Wei S."/>
            <person name="Tay Q.X.M."/>
        </authorList>
    </citation>
    <scope>NUCLEOTIDE SEQUENCE [LARGE SCALE GENOMIC DNA]</scope>
    <source>
        <strain evidence="8 9">LY1</strain>
    </source>
</reference>
<organism evidence="8 9">
    <name type="scientific">Anditalea andensis</name>
    <dbReference type="NCBI Taxonomy" id="1048983"/>
    <lineage>
        <taxon>Bacteria</taxon>
        <taxon>Pseudomonadati</taxon>
        <taxon>Bacteroidota</taxon>
        <taxon>Cytophagia</taxon>
        <taxon>Cytophagales</taxon>
        <taxon>Cytophagaceae</taxon>
        <taxon>Anditalea</taxon>
    </lineage>
</organism>
<dbReference type="eggNOG" id="COG1112">
    <property type="taxonomic scope" value="Bacteria"/>
</dbReference>
<gene>
    <name evidence="8" type="ORF">EL17_03690</name>
</gene>
<dbReference type="OrthoDB" id="9757917at2"/>
<evidence type="ECO:0000259" key="6">
    <source>
        <dbReference type="Pfam" id="PF13086"/>
    </source>
</evidence>
<dbReference type="GO" id="GO:0005524">
    <property type="term" value="F:ATP binding"/>
    <property type="evidence" value="ECO:0007669"/>
    <property type="project" value="UniProtKB-KW"/>
</dbReference>
<evidence type="ECO:0000313" key="8">
    <source>
        <dbReference type="EMBL" id="KEO74791.1"/>
    </source>
</evidence>
<dbReference type="Pfam" id="PF13195">
    <property type="entry name" value="DUF4011"/>
    <property type="match status" value="1"/>
</dbReference>
<keyword evidence="5" id="KW-0067">ATP-binding</keyword>
<evidence type="ECO:0000256" key="1">
    <source>
        <dbReference type="ARBA" id="ARBA00007913"/>
    </source>
</evidence>
<evidence type="ECO:0000256" key="4">
    <source>
        <dbReference type="ARBA" id="ARBA00022806"/>
    </source>
</evidence>
<sequence length="1327" mass="154504">MLKDTFQVYLNRLIDLSAKNRSIYLPKLIKSQMVDLRRFNFLHDKDAISYIHDLIAGKKSIPLIKVIHARDKNSNSLSAVLGRMQQSVKLAEEETGEKNLFLGWPFVEGKLINEQLVKCPLICFPVALAKENEIWCLHLKENEPPILNYTFLLAYTHASGIALDKEWLETPLEDFPKDPIAFTTALYRHINEGLNLHFNQTLFEQRLEPFPETNKEEDDDCFQTGMLKLMPYAVLGQFSQKGSYMIDDYEELTEKEGDKTLEELFTDKFAIDPAGLTEGMEDSLYNVFPIDASQEEVLKSVRSGKSVVVEGPPGTGKSQLICNLVTDYTSRGKSVLVVSHKRAALDVVYERLASKGFSSFLGLVHDFRTDRNMLYQKISDQINALDQYRELNMSLDAIQLERSFLKITRSISSLSEYLEEYRSALYNTEECGLPIKELYISGTAKHTGFDLTQYYREFSWDRIDGFFSEFKLYREYALTYQSNHSFWLHRQDFSAFEMGALDRMRETIEETIHLKNSAEKTLLSLMGKSFNYLFIYECYDRKTSFEKLKGLIQNEEEYHQFNFLLEYEAGEFDLLWFSGKIDTFKKLLRDEIEWTLTDEEVELFYSKAIKIKEARSTWLGKIGLIFERKDERAIHQLLKANGLDDDQSGLERLMTRLENRLNVNHQFTLLDSKEWLKMPKKPFDRDEFDRKISSLKDRISARLLIEEIGPLRPFLANSSIDFKSFHQTLEELTGITHLLDYKINVWSQYLTKIQIRHLLTFPDLSMVEGVLHRLPQSFTDLVLFDRMKRNMRSIDLALMTKLVQQYQEWTFEEIKEGFIDGLRQSWIDHIEAKYPILREVSSPKFAHVIDQLTADISDKEDISTFITELKLREKVIDKLEYNRLNNLVTYRELGHQVRKKKKLWPIKKLLGHHHQEVFKLLPCWLASPDTVSAIFPLMQSFDLVVFDESSQCFVEKGLPAMLRGKQVVIAGDSQQLQPSDLYRVRFDTEEEGMEIEVDSLLELTAKYFQKFYLEGHYRSESLSLVHFSNQHFYNNRLSMIPDIELVNTDFCAFKLIKVDGVWEHQTNQKEADEVIRQVQLCLSKYPGETIGVITFNYYQMELIQEMLADVLHVTSLPIKVRNIENVQGDEFDQVIFSIGYARNKAGKFTANFGLLSRKDGGNRLNVAITRARKRITIVTSMLAEDFIVDHLKHDGVKLLNAYLHYVAQIVEGQKVEVHPASVQGFQNSWQLSDVISGEEIEGYRLSGALLSKLYDLTVYKDDRYYGAILTDDRRLYDSHNAKAVFVYHQNLLKSKGWKTHQVNSREFWLKGKELLKDYFAKIKIEKD</sequence>
<protein>
    <submittedName>
        <fullName evidence="8">DNA helicase</fullName>
    </submittedName>
</protein>
<comment type="similarity">
    <text evidence="1">Belongs to the DNA2/NAM7 helicase family.</text>
</comment>
<dbReference type="Proteomes" id="UP000027821">
    <property type="component" value="Unassembled WGS sequence"/>
</dbReference>
<dbReference type="InterPro" id="IPR050534">
    <property type="entry name" value="Coronavir_polyprotein_1ab"/>
</dbReference>
<keyword evidence="3" id="KW-0378">Hydrolase</keyword>
<keyword evidence="9" id="KW-1185">Reference proteome</keyword>
<feature type="domain" description="DNA2/NAM7 helicase helicase" evidence="6">
    <location>
        <begin position="935"/>
        <end position="978"/>
    </location>
</feature>
<evidence type="ECO:0000256" key="2">
    <source>
        <dbReference type="ARBA" id="ARBA00022741"/>
    </source>
</evidence>
<dbReference type="GO" id="GO:0043139">
    <property type="term" value="F:5'-3' DNA helicase activity"/>
    <property type="evidence" value="ECO:0007669"/>
    <property type="project" value="TreeGrafter"/>
</dbReference>
<evidence type="ECO:0000313" key="9">
    <source>
        <dbReference type="Proteomes" id="UP000027821"/>
    </source>
</evidence>
<dbReference type="InterPro" id="IPR025103">
    <property type="entry name" value="DUF4011"/>
</dbReference>
<dbReference type="Pfam" id="PF13087">
    <property type="entry name" value="AAA_12"/>
    <property type="match status" value="1"/>
</dbReference>
<dbReference type="SUPFAM" id="SSF52540">
    <property type="entry name" value="P-loop containing nucleoside triphosphate hydrolases"/>
    <property type="match status" value="1"/>
</dbReference>
<evidence type="ECO:0000259" key="7">
    <source>
        <dbReference type="Pfam" id="PF13087"/>
    </source>
</evidence>
<feature type="domain" description="DNA2/NAM7 helicase helicase" evidence="6">
    <location>
        <begin position="290"/>
        <end position="390"/>
    </location>
</feature>
<dbReference type="CDD" id="cd18808">
    <property type="entry name" value="SF1_C_Upf1"/>
    <property type="match status" value="1"/>
</dbReference>
<keyword evidence="2" id="KW-0547">Nucleotide-binding</keyword>
<dbReference type="Gene3D" id="3.40.50.300">
    <property type="entry name" value="P-loop containing nucleotide triphosphate hydrolases"/>
    <property type="match status" value="3"/>
</dbReference>
<dbReference type="Pfam" id="PF13086">
    <property type="entry name" value="AAA_11"/>
    <property type="match status" value="2"/>
</dbReference>
<dbReference type="RefSeq" id="WP_035071030.1">
    <property type="nucleotide sequence ID" value="NZ_JMIH01000014.1"/>
</dbReference>
<proteinExistence type="inferred from homology"/>
<feature type="domain" description="DNA2/NAM7 helicase-like C-terminal" evidence="7">
    <location>
        <begin position="1000"/>
        <end position="1180"/>
    </location>
</feature>
<dbReference type="GO" id="GO:0016787">
    <property type="term" value="F:hydrolase activity"/>
    <property type="evidence" value="ECO:0007669"/>
    <property type="project" value="UniProtKB-KW"/>
</dbReference>
<evidence type="ECO:0000256" key="3">
    <source>
        <dbReference type="ARBA" id="ARBA00022801"/>
    </source>
</evidence>
<dbReference type="EMBL" id="JMIH01000014">
    <property type="protein sequence ID" value="KEO74791.1"/>
    <property type="molecule type" value="Genomic_DNA"/>
</dbReference>
<dbReference type="InterPro" id="IPR027417">
    <property type="entry name" value="P-loop_NTPase"/>
</dbReference>
<dbReference type="InterPro" id="IPR041677">
    <property type="entry name" value="DNA2/NAM7_AAA_11"/>
</dbReference>
<dbReference type="PANTHER" id="PTHR43788:SF8">
    <property type="entry name" value="DNA-BINDING PROTEIN SMUBP-2"/>
    <property type="match status" value="1"/>
</dbReference>
<comment type="caution">
    <text evidence="8">The sequence shown here is derived from an EMBL/GenBank/DDBJ whole genome shotgun (WGS) entry which is preliminary data.</text>
</comment>
<name>A0A074KXU0_9BACT</name>
<dbReference type="STRING" id="1048983.EL17_03690"/>
<keyword evidence="4 8" id="KW-0347">Helicase</keyword>
<evidence type="ECO:0000256" key="5">
    <source>
        <dbReference type="ARBA" id="ARBA00022840"/>
    </source>
</evidence>
<dbReference type="eggNOG" id="COG1061">
    <property type="taxonomic scope" value="Bacteria"/>
</dbReference>
<dbReference type="InterPro" id="IPR047187">
    <property type="entry name" value="SF1_C_Upf1"/>
</dbReference>